<dbReference type="InterPro" id="IPR024555">
    <property type="entry name" value="PX-associated"/>
</dbReference>
<feature type="domain" description="PX-associated" evidence="2">
    <location>
        <begin position="10"/>
        <end position="152"/>
    </location>
</feature>
<dbReference type="Pfam" id="PF12828">
    <property type="entry name" value="PXB"/>
    <property type="match status" value="1"/>
</dbReference>
<dbReference type="OrthoDB" id="2117459at2759"/>
<dbReference type="Proteomes" id="UP000054481">
    <property type="component" value="Unassembled WGS sequence"/>
</dbReference>
<protein>
    <submittedName>
        <fullName evidence="3">Uncharacterized protein</fullName>
    </submittedName>
</protein>
<evidence type="ECO:0000259" key="2">
    <source>
        <dbReference type="Pfam" id="PF12828"/>
    </source>
</evidence>
<evidence type="ECO:0000313" key="4">
    <source>
        <dbReference type="Proteomes" id="UP000054481"/>
    </source>
</evidence>
<dbReference type="PANTHER" id="PTHR47185:SF2">
    <property type="entry name" value="FUNGAL PROTEIN"/>
    <property type="match status" value="1"/>
</dbReference>
<evidence type="ECO:0000259" key="1">
    <source>
        <dbReference type="Pfam" id="PF12825"/>
    </source>
</evidence>
<accession>A0A0F7ZJW5</accession>
<dbReference type="InterPro" id="IPR024554">
    <property type="entry name" value="LEC1-like_C"/>
</dbReference>
<dbReference type="EMBL" id="KQ030523">
    <property type="protein sequence ID" value="KJZ74741.1"/>
    <property type="molecule type" value="Genomic_DNA"/>
</dbReference>
<dbReference type="InterPro" id="IPR047168">
    <property type="entry name" value="LEC1-like"/>
</dbReference>
<sequence length="595" mass="65482">MAIAQPPAGPLSPEQVRSLFNILTHYGLYSEIEVLKEPLAWPRFGFPFADRAPGSVAALEGSLSQLGLGDAGKTKTKAGEASVPVLQMLLVQFVLPLPGLRDYPADWWRVRALNIVARLAQADLSESYDKGVMGSRKTLMTASSSVLEMVARGSLGGLPRAPTLPEPRQYDRSRAQDLQASWDDLLQNVIYGDIVDKFFDYFEQTEDLDSFMPGVGAVTDYIVIHLAGLVHQIFIRSSEGPYLLKLIENVHGLIPWKLVKQTLRVGNAATMINGMLRLILAKLSVTSVTNWVGLTKNADDGMNLLQKIISLVLSWDASDFRKGADQVEKAKDRPDDFVLRIIREHVALGREDHEAARAASVRKGQSIINIIVTAVDPALAAALTEQQHAQCLEYYAALLAIRDREAISASLCRETPDHLTQAVREGFAAYTPMIRLVHERIDLKTHMDALQNFIDDFIQTGKPDRKTGAVPSVDDYVALLHKHRGFLYRFLHHIASKTPEVWSWYRDWAKASAVITPATAHGHVRSGREVKNAPAPGKTGAAADKKAATQAYTGMPDTQLPQAPDVSVVLRALGDDFGRVVRERAIALQAEVDLS</sequence>
<dbReference type="PANTHER" id="PTHR47185">
    <property type="entry name" value="PX DOMAIN-CONTAINING PROTEIN YPR097W"/>
    <property type="match status" value="1"/>
</dbReference>
<dbReference type="AlphaFoldDB" id="A0A0F7ZJW5"/>
<evidence type="ECO:0000313" key="3">
    <source>
        <dbReference type="EMBL" id="KJZ74741.1"/>
    </source>
</evidence>
<reference evidence="3 4" key="1">
    <citation type="journal article" date="2014" name="Genome Biol. Evol.">
        <title>Comparative genomics and transcriptomics analyses reveal divergent lifestyle features of nematode endoparasitic fungus Hirsutella minnesotensis.</title>
        <authorList>
            <person name="Lai Y."/>
            <person name="Liu K."/>
            <person name="Zhang X."/>
            <person name="Zhang X."/>
            <person name="Li K."/>
            <person name="Wang N."/>
            <person name="Shu C."/>
            <person name="Wu Y."/>
            <person name="Wang C."/>
            <person name="Bushley K.E."/>
            <person name="Xiang M."/>
            <person name="Liu X."/>
        </authorList>
    </citation>
    <scope>NUCLEOTIDE SEQUENCE [LARGE SCALE GENOMIC DNA]</scope>
    <source>
        <strain evidence="3 4">3608</strain>
    </source>
</reference>
<keyword evidence="4" id="KW-1185">Reference proteome</keyword>
<dbReference type="GO" id="GO:0035091">
    <property type="term" value="F:phosphatidylinositol binding"/>
    <property type="evidence" value="ECO:0007669"/>
    <property type="project" value="TreeGrafter"/>
</dbReference>
<name>A0A0F7ZJW5_9HYPO</name>
<organism evidence="3 4">
    <name type="scientific">Hirsutella minnesotensis 3608</name>
    <dbReference type="NCBI Taxonomy" id="1043627"/>
    <lineage>
        <taxon>Eukaryota</taxon>
        <taxon>Fungi</taxon>
        <taxon>Dikarya</taxon>
        <taxon>Ascomycota</taxon>
        <taxon>Pezizomycotina</taxon>
        <taxon>Sordariomycetes</taxon>
        <taxon>Hypocreomycetidae</taxon>
        <taxon>Hypocreales</taxon>
        <taxon>Ophiocordycipitaceae</taxon>
        <taxon>Hirsutella</taxon>
    </lineage>
</organism>
<gene>
    <name evidence="3" type="ORF">HIM_05858</name>
</gene>
<proteinExistence type="predicted"/>
<dbReference type="Pfam" id="PF12825">
    <property type="entry name" value="DUF3818"/>
    <property type="match status" value="1"/>
</dbReference>
<feature type="domain" description="PX" evidence="1">
    <location>
        <begin position="196"/>
        <end position="396"/>
    </location>
</feature>